<proteinExistence type="predicted"/>
<organism evidence="2 3">
    <name type="scientific">Plantactinospora siamensis</name>
    <dbReference type="NCBI Taxonomy" id="555372"/>
    <lineage>
        <taxon>Bacteria</taxon>
        <taxon>Bacillati</taxon>
        <taxon>Actinomycetota</taxon>
        <taxon>Actinomycetes</taxon>
        <taxon>Micromonosporales</taxon>
        <taxon>Micromonosporaceae</taxon>
        <taxon>Plantactinospora</taxon>
    </lineage>
</organism>
<feature type="region of interest" description="Disordered" evidence="1">
    <location>
        <begin position="1"/>
        <end position="52"/>
    </location>
</feature>
<keyword evidence="3" id="KW-1185">Reference proteome</keyword>
<sequence length="52" mass="5686">MPHIDHDAVDSNLHATQNLEPDPHDCPRPQALRSPPTLSLFSAAPSAHTHEL</sequence>
<evidence type="ECO:0000313" key="2">
    <source>
        <dbReference type="EMBL" id="MFC0564400.1"/>
    </source>
</evidence>
<evidence type="ECO:0000313" key="3">
    <source>
        <dbReference type="Proteomes" id="UP001589894"/>
    </source>
</evidence>
<dbReference type="EMBL" id="JBHLUE010000005">
    <property type="protein sequence ID" value="MFC0564400.1"/>
    <property type="molecule type" value="Genomic_DNA"/>
</dbReference>
<dbReference type="Proteomes" id="UP001589894">
    <property type="component" value="Unassembled WGS sequence"/>
</dbReference>
<reference evidence="2 3" key="1">
    <citation type="submission" date="2024-09" db="EMBL/GenBank/DDBJ databases">
        <authorList>
            <person name="Sun Q."/>
            <person name="Mori K."/>
        </authorList>
    </citation>
    <scope>NUCLEOTIDE SEQUENCE [LARGE SCALE GENOMIC DNA]</scope>
    <source>
        <strain evidence="2 3">TBRC 2205</strain>
    </source>
</reference>
<accession>A0ABV6NUE4</accession>
<comment type="caution">
    <text evidence="2">The sequence shown here is derived from an EMBL/GenBank/DDBJ whole genome shotgun (WGS) entry which is preliminary data.</text>
</comment>
<name>A0ABV6NUE4_9ACTN</name>
<gene>
    <name evidence="2" type="ORF">ACFFHU_09650</name>
</gene>
<evidence type="ECO:0000256" key="1">
    <source>
        <dbReference type="SAM" id="MobiDB-lite"/>
    </source>
</evidence>
<protein>
    <submittedName>
        <fullName evidence="2">Uncharacterized protein</fullName>
    </submittedName>
</protein>